<comment type="caution">
    <text evidence="1">The sequence shown here is derived from an EMBL/GenBank/DDBJ whole genome shotgun (WGS) entry which is preliminary data.</text>
</comment>
<reference evidence="1 2" key="1">
    <citation type="journal article" date="2015" name="Nature">
        <title>rRNA introns, odd ribosomes, and small enigmatic genomes across a large radiation of phyla.</title>
        <authorList>
            <person name="Brown C.T."/>
            <person name="Hug L.A."/>
            <person name="Thomas B.C."/>
            <person name="Sharon I."/>
            <person name="Castelle C.J."/>
            <person name="Singh A."/>
            <person name="Wilkins M.J."/>
            <person name="Williams K.H."/>
            <person name="Banfield J.F."/>
        </authorList>
    </citation>
    <scope>NUCLEOTIDE SEQUENCE [LARGE SCALE GENOMIC DNA]</scope>
</reference>
<accession>A0A0G0P268</accession>
<dbReference type="AlphaFoldDB" id="A0A0G0P268"/>
<proteinExistence type="predicted"/>
<name>A0A0G0P268_9BACT</name>
<evidence type="ECO:0000313" key="2">
    <source>
        <dbReference type="Proteomes" id="UP000034774"/>
    </source>
</evidence>
<gene>
    <name evidence="1" type="ORF">UT17_C0003G0207</name>
</gene>
<sequence>MPDGMSPEKTSIDATRNFGAIQGHENPKIPQPFGISESSARMLKEHNKLWEAQAVNIPQTALVEHKIVNLLNPADPNYDPRAEAEMRGMFQERDRHERDPLGLYSAASNYADSMLRYAKLPLVGSAEFDLEVERIATKMARTSGGKKGNPDMNILRNTAIQELTVNEMGMIVELDRNFGMAVGAGNRSVMETLGMLEAFVPPKPFEANMQERHLSGATEMLEAMALYHRGKIPERLAGWYRVYDAVNEQQRALFNILCAAGGGMEGYYDALKQAGESLISRARYHANAHDFRAAYTMDDPGVSTNELSAGERAHIKDTLASTEIKELQVEMLSQARRLIMFNVDAAQVDVDKPVGKDGLMTESDEVINRYIQKLRKKADAFRDAGDEEGALRVEKHLPSVENVKNLNISSHREFMKLVFGELDKSKWVTWKSPDSKRDITTPREILTWYGSSDKLGEREVWLSKMLAVLTWKDASGKGISDFLQTASDAQILALAKEIVQRSFKIRNNIGDKVMNSDPAFTTAKIALISWIEKDKGFQVSGSLAWINKYGDFIAGKKLTEIVRMYDAGGLYKSYDSVNLWAYWRRWATYKAGWKSATQFFGPASDAWRRDVAKHGPDWLPPLDRLRKNKKISKLHDRFFTDGDTASGDDKVNFLLWRAKRLTGNNKLSLAEMNTLIAGGKLKTPSIDKTFINKLLEVGWTMESAWGDVPIPMYMPKNFKINVFEMMVDKSTGDTVWDLMRVGIMPKDIDWDAYNYETLDRMWVSMSMLVRFAHLFIDPYEAQRDPSYIGFFGEPSPQSIAEMSKRVYLAFRDLPEGYQQYIVAIVPFMIAQNTASAVGLTSPELGSGNKEKVMKQWNLMMAQWKRAAMWMPQVILDDEQLYNGKAADIQSLRNDIALMIEYYQHVFEKLGQAAFKADKGKLASYYADQLGLYKESLAEEMAADPGEASLDFGAAKIIESFTGGEKAVMAALFGEKR</sequence>
<dbReference type="EMBL" id="LBVU01000003">
    <property type="protein sequence ID" value="KKQ92184.1"/>
    <property type="molecule type" value="Genomic_DNA"/>
</dbReference>
<organism evidence="1 2">
    <name type="scientific">Candidatus Woesebacteria bacterium GW2011_GWB1_39_10</name>
    <dbReference type="NCBI Taxonomy" id="1618572"/>
    <lineage>
        <taxon>Bacteria</taxon>
        <taxon>Candidatus Woeseibacteriota</taxon>
    </lineage>
</organism>
<protein>
    <submittedName>
        <fullName evidence="1">Uncharacterized protein</fullName>
    </submittedName>
</protein>
<dbReference type="Proteomes" id="UP000034774">
    <property type="component" value="Unassembled WGS sequence"/>
</dbReference>
<evidence type="ECO:0000313" key="1">
    <source>
        <dbReference type="EMBL" id="KKQ92184.1"/>
    </source>
</evidence>